<dbReference type="SUPFAM" id="SSF53756">
    <property type="entry name" value="UDP-Glycosyltransferase/glycogen phosphorylase"/>
    <property type="match status" value="1"/>
</dbReference>
<feature type="region of interest" description="Disordered" evidence="1">
    <location>
        <begin position="1"/>
        <end position="60"/>
    </location>
</feature>
<evidence type="ECO:0000313" key="2">
    <source>
        <dbReference type="EMBL" id="ABS69038.1"/>
    </source>
</evidence>
<keyword evidence="2" id="KW-0808">Transferase</keyword>
<dbReference type="Proteomes" id="UP000002417">
    <property type="component" value="Chromosome"/>
</dbReference>
<dbReference type="PANTHER" id="PTHR12526">
    <property type="entry name" value="GLYCOSYLTRANSFERASE"/>
    <property type="match status" value="1"/>
</dbReference>
<dbReference type="STRING" id="78245.Xaut_3813"/>
<dbReference type="KEGG" id="xau:Xaut_3813"/>
<evidence type="ECO:0000313" key="3">
    <source>
        <dbReference type="Proteomes" id="UP000002417"/>
    </source>
</evidence>
<reference evidence="2 3" key="1">
    <citation type="submission" date="2007-07" db="EMBL/GenBank/DDBJ databases">
        <title>Complete sequence of chromosome of Xanthobacter autotrophicus Py2.</title>
        <authorList>
            <consortium name="US DOE Joint Genome Institute"/>
            <person name="Copeland A."/>
            <person name="Lucas S."/>
            <person name="Lapidus A."/>
            <person name="Barry K."/>
            <person name="Glavina del Rio T."/>
            <person name="Hammon N."/>
            <person name="Israni S."/>
            <person name="Dalin E."/>
            <person name="Tice H."/>
            <person name="Pitluck S."/>
            <person name="Sims D."/>
            <person name="Brettin T."/>
            <person name="Bruce D."/>
            <person name="Detter J.C."/>
            <person name="Han C."/>
            <person name="Tapia R."/>
            <person name="Brainard J."/>
            <person name="Schmutz J."/>
            <person name="Larimer F."/>
            <person name="Land M."/>
            <person name="Hauser L."/>
            <person name="Kyrpides N."/>
            <person name="Kim E."/>
            <person name="Ensigns S.A."/>
            <person name="Richardson P."/>
        </authorList>
    </citation>
    <scope>NUCLEOTIDE SEQUENCE [LARGE SCALE GENOMIC DNA]</scope>
    <source>
        <strain evidence="3">ATCC BAA-1158 / Py2</strain>
    </source>
</reference>
<name>A7ILZ5_XANP2</name>
<dbReference type="AlphaFoldDB" id="A7ILZ5"/>
<evidence type="ECO:0000256" key="1">
    <source>
        <dbReference type="SAM" id="MobiDB-lite"/>
    </source>
</evidence>
<organism evidence="2 3">
    <name type="scientific">Xanthobacter autotrophicus (strain ATCC BAA-1158 / Py2)</name>
    <dbReference type="NCBI Taxonomy" id="78245"/>
    <lineage>
        <taxon>Bacteria</taxon>
        <taxon>Pseudomonadati</taxon>
        <taxon>Pseudomonadota</taxon>
        <taxon>Alphaproteobacteria</taxon>
        <taxon>Hyphomicrobiales</taxon>
        <taxon>Xanthobacteraceae</taxon>
        <taxon>Xanthobacter</taxon>
    </lineage>
</organism>
<dbReference type="PANTHER" id="PTHR12526:SF630">
    <property type="entry name" value="GLYCOSYLTRANSFERASE"/>
    <property type="match status" value="1"/>
</dbReference>
<dbReference type="HOGENOM" id="CLU_491701_0_0_5"/>
<dbReference type="Pfam" id="PF13692">
    <property type="entry name" value="Glyco_trans_1_4"/>
    <property type="match status" value="1"/>
</dbReference>
<keyword evidence="3" id="KW-1185">Reference proteome</keyword>
<proteinExistence type="predicted"/>
<dbReference type="CAZy" id="GT4">
    <property type="family name" value="Glycosyltransferase Family 4"/>
</dbReference>
<dbReference type="EMBL" id="CP000781">
    <property type="protein sequence ID" value="ABS69038.1"/>
    <property type="molecule type" value="Genomic_DNA"/>
</dbReference>
<accession>A7ILZ5</accession>
<gene>
    <name evidence="2" type="ordered locus">Xaut_3813</name>
</gene>
<dbReference type="GO" id="GO:0016740">
    <property type="term" value="F:transferase activity"/>
    <property type="evidence" value="ECO:0007669"/>
    <property type="project" value="UniProtKB-KW"/>
</dbReference>
<dbReference type="OrthoDB" id="5490290at2"/>
<dbReference type="Gene3D" id="3.40.50.2000">
    <property type="entry name" value="Glycogen Phosphorylase B"/>
    <property type="match status" value="2"/>
</dbReference>
<sequence>MTRPGFSTPHACPDDAKAVEEAEPGGPEHGASDLGSPDLVAPDTGAPDTGAPDTGGSEGPALRARLERIERQNAALMEAQAALGAQIAALQDHANLVGQMVQEMHAGRRRRLLSGFALPLPLVRLRELITAPGPSLAYLKEMARLCVVTGTSVVADGAGGWRLKRRPVAIARNMARDFSALMFGRRSVVYRVRPHHPPLAVRPRVLHVIPNVYVGGSTQLVVDLLERLGHRYEMQVVTAGLPPNGRHEGMVLHHLPLGSQPAAFANLLSSVRPDIVHLHYWGESDRPWYEAALAAARESEAVLVENVNTPVAPLRDPRIHTYVFVSDYIRQAFAPDIANGQVVHPGIDLDRFSPRDFAPGAEDTVGMVYRLTRDKLDDDSILPLIDVAQRRPKTRFLIVGDGDLLPVFHARVSDAGVRHNFEFTGTVSFDDLPETYRRFRLYVAPVVRESFGQVTPFAMAMGQAVAGYKVGALAEILGDDATLGTSRAALADILIALLDDRDRLAALSHANRARAPHFALNGMISSYARIYAEALGRDADLMPGFPSAQFYREV</sequence>
<dbReference type="eggNOG" id="COG0438">
    <property type="taxonomic scope" value="Bacteria"/>
</dbReference>
<dbReference type="CDD" id="cd03801">
    <property type="entry name" value="GT4_PimA-like"/>
    <property type="match status" value="1"/>
</dbReference>
<protein>
    <submittedName>
        <fullName evidence="2">Glycosyl transferase group 1</fullName>
    </submittedName>
</protein>